<sequence>MKFIGLFLFLAGLVSLLLGLTGANLLVLNWLDQYGETASWAIRIGITILGAVIYYVCRNDD</sequence>
<evidence type="ECO:0000313" key="3">
    <source>
        <dbReference type="Proteomes" id="UP001597094"/>
    </source>
</evidence>
<proteinExistence type="predicted"/>
<keyword evidence="1" id="KW-0472">Membrane</keyword>
<comment type="caution">
    <text evidence="2">The sequence shown here is derived from an EMBL/GenBank/DDBJ whole genome shotgun (WGS) entry which is preliminary data.</text>
</comment>
<dbReference type="Proteomes" id="UP001597094">
    <property type="component" value="Unassembled WGS sequence"/>
</dbReference>
<feature type="transmembrane region" description="Helical" evidence="1">
    <location>
        <begin position="38"/>
        <end position="57"/>
    </location>
</feature>
<protein>
    <recommendedName>
        <fullName evidence="4">DUF378 domain-containing protein</fullName>
    </recommendedName>
</protein>
<name>A0ABW3SU82_9BACT</name>
<evidence type="ECO:0000313" key="2">
    <source>
        <dbReference type="EMBL" id="MFD1188027.1"/>
    </source>
</evidence>
<evidence type="ECO:0008006" key="4">
    <source>
        <dbReference type="Google" id="ProtNLM"/>
    </source>
</evidence>
<evidence type="ECO:0000256" key="1">
    <source>
        <dbReference type="SAM" id="Phobius"/>
    </source>
</evidence>
<dbReference type="EMBL" id="JBHTLD010000204">
    <property type="protein sequence ID" value="MFD1188027.1"/>
    <property type="molecule type" value="Genomic_DNA"/>
</dbReference>
<dbReference type="RefSeq" id="WP_377530833.1">
    <property type="nucleotide sequence ID" value="NZ_JBHTLD010000204.1"/>
</dbReference>
<keyword evidence="1" id="KW-1133">Transmembrane helix</keyword>
<organism evidence="2 3">
    <name type="scientific">Pontibacter rugosus</name>
    <dbReference type="NCBI Taxonomy" id="1745966"/>
    <lineage>
        <taxon>Bacteria</taxon>
        <taxon>Pseudomonadati</taxon>
        <taxon>Bacteroidota</taxon>
        <taxon>Cytophagia</taxon>
        <taxon>Cytophagales</taxon>
        <taxon>Hymenobacteraceae</taxon>
        <taxon>Pontibacter</taxon>
    </lineage>
</organism>
<reference evidence="3" key="1">
    <citation type="journal article" date="2019" name="Int. J. Syst. Evol. Microbiol.">
        <title>The Global Catalogue of Microorganisms (GCM) 10K type strain sequencing project: providing services to taxonomists for standard genome sequencing and annotation.</title>
        <authorList>
            <consortium name="The Broad Institute Genomics Platform"/>
            <consortium name="The Broad Institute Genome Sequencing Center for Infectious Disease"/>
            <person name="Wu L."/>
            <person name="Ma J."/>
        </authorList>
    </citation>
    <scope>NUCLEOTIDE SEQUENCE [LARGE SCALE GENOMIC DNA]</scope>
    <source>
        <strain evidence="3">JCM 31319</strain>
    </source>
</reference>
<keyword evidence="1" id="KW-0812">Transmembrane</keyword>
<accession>A0ABW3SU82</accession>
<gene>
    <name evidence="2" type="ORF">ACFQ2O_17575</name>
</gene>
<keyword evidence="3" id="KW-1185">Reference proteome</keyword>